<accession>A0A644YS24</accession>
<dbReference type="AlphaFoldDB" id="A0A644YS24"/>
<evidence type="ECO:0000313" key="2">
    <source>
        <dbReference type="EMBL" id="MPM31385.1"/>
    </source>
</evidence>
<organism evidence="2">
    <name type="scientific">bioreactor metagenome</name>
    <dbReference type="NCBI Taxonomy" id="1076179"/>
    <lineage>
        <taxon>unclassified sequences</taxon>
        <taxon>metagenomes</taxon>
        <taxon>ecological metagenomes</taxon>
    </lineage>
</organism>
<sequence length="141" mass="15331">MHAGLPQIAEYELQQVAFALAAIAQDQDIGIGFVLVALIKIRDDIAAEFVPAQEKAAGVGFAAVVKGVQVGDGAGGQHPFKLIPEHVPPAWHDRQEALLLAEHELVDVELAADQLRQNLRLQQLELVEVMRGQLDVDRAME</sequence>
<name>A0A644YS24_9ZZZZ</name>
<evidence type="ECO:0000256" key="1">
    <source>
        <dbReference type="SAM" id="Coils"/>
    </source>
</evidence>
<protein>
    <submittedName>
        <fullName evidence="2">Uncharacterized protein</fullName>
    </submittedName>
</protein>
<feature type="coiled-coil region" evidence="1">
    <location>
        <begin position="98"/>
        <end position="125"/>
    </location>
</feature>
<comment type="caution">
    <text evidence="2">The sequence shown here is derived from an EMBL/GenBank/DDBJ whole genome shotgun (WGS) entry which is preliminary data.</text>
</comment>
<gene>
    <name evidence="2" type="ORF">SDC9_77940</name>
</gene>
<reference evidence="2" key="1">
    <citation type="submission" date="2019-08" db="EMBL/GenBank/DDBJ databases">
        <authorList>
            <person name="Kucharzyk K."/>
            <person name="Murdoch R.W."/>
            <person name="Higgins S."/>
            <person name="Loffler F."/>
        </authorList>
    </citation>
    <scope>NUCLEOTIDE SEQUENCE</scope>
</reference>
<keyword evidence="1" id="KW-0175">Coiled coil</keyword>
<proteinExistence type="predicted"/>
<dbReference type="EMBL" id="VSSQ01006056">
    <property type="protein sequence ID" value="MPM31385.1"/>
    <property type="molecule type" value="Genomic_DNA"/>
</dbReference>